<reference evidence="2" key="2">
    <citation type="submission" date="2021-04" db="EMBL/GenBank/DDBJ databases">
        <authorList>
            <person name="Gilroy R."/>
        </authorList>
    </citation>
    <scope>NUCLEOTIDE SEQUENCE</scope>
    <source>
        <strain evidence="2">ChiHjej12B11-24981</strain>
    </source>
</reference>
<dbReference type="AlphaFoldDB" id="A0A9D2A3R1"/>
<gene>
    <name evidence="2" type="ORF">H9819_01350</name>
</gene>
<comment type="caution">
    <text evidence="2">The sequence shown here is derived from an EMBL/GenBank/DDBJ whole genome shotgun (WGS) entry which is preliminary data.</text>
</comment>
<evidence type="ECO:0000313" key="3">
    <source>
        <dbReference type="Proteomes" id="UP000824023"/>
    </source>
</evidence>
<accession>A0A9D2A3R1</accession>
<dbReference type="PROSITE" id="PS51257">
    <property type="entry name" value="PROKAR_LIPOPROTEIN"/>
    <property type="match status" value="1"/>
</dbReference>
<sequence>MKFNTRMMALLVAAALTVGACDTFKDETLPDSYSEVPKNISGSWELYEVTRNGTDITERMNFSNFHLYLNADNTYEFE</sequence>
<dbReference type="Proteomes" id="UP000824023">
    <property type="component" value="Unassembled WGS sequence"/>
</dbReference>
<dbReference type="EMBL" id="DXCK01000025">
    <property type="protein sequence ID" value="HIZ00886.1"/>
    <property type="molecule type" value="Genomic_DNA"/>
</dbReference>
<keyword evidence="1" id="KW-0732">Signal</keyword>
<feature type="non-terminal residue" evidence="2">
    <location>
        <position position="78"/>
    </location>
</feature>
<evidence type="ECO:0000313" key="2">
    <source>
        <dbReference type="EMBL" id="HIZ00886.1"/>
    </source>
</evidence>
<dbReference type="InterPro" id="IPR032168">
    <property type="entry name" value="DUF5004"/>
</dbReference>
<feature type="signal peptide" evidence="1">
    <location>
        <begin position="1"/>
        <end position="20"/>
    </location>
</feature>
<evidence type="ECO:0000256" key="1">
    <source>
        <dbReference type="SAM" id="SignalP"/>
    </source>
</evidence>
<protein>
    <submittedName>
        <fullName evidence="2">DUF5004 domain-containing protein</fullName>
    </submittedName>
</protein>
<feature type="chain" id="PRO_5038680348" evidence="1">
    <location>
        <begin position="21"/>
        <end position="78"/>
    </location>
</feature>
<reference evidence="2" key="1">
    <citation type="journal article" date="2021" name="PeerJ">
        <title>Extensive microbial diversity within the chicken gut microbiome revealed by metagenomics and culture.</title>
        <authorList>
            <person name="Gilroy R."/>
            <person name="Ravi A."/>
            <person name="Getino M."/>
            <person name="Pursley I."/>
            <person name="Horton D.L."/>
            <person name="Alikhan N.F."/>
            <person name="Baker D."/>
            <person name="Gharbi K."/>
            <person name="Hall N."/>
            <person name="Watson M."/>
            <person name="Adriaenssens E.M."/>
            <person name="Foster-Nyarko E."/>
            <person name="Jarju S."/>
            <person name="Secka A."/>
            <person name="Antonio M."/>
            <person name="Oren A."/>
            <person name="Chaudhuri R.R."/>
            <person name="La Ragione R."/>
            <person name="Hildebrand F."/>
            <person name="Pallen M.J."/>
        </authorList>
    </citation>
    <scope>NUCLEOTIDE SEQUENCE</scope>
    <source>
        <strain evidence="2">ChiHjej12B11-24981</strain>
    </source>
</reference>
<dbReference type="Pfam" id="PF16395">
    <property type="entry name" value="DUF5004"/>
    <property type="match status" value="1"/>
</dbReference>
<name>A0A9D2A3R1_9BACE</name>
<proteinExistence type="predicted"/>
<organism evidence="2 3">
    <name type="scientific">Candidatus Bacteroides merdipullorum</name>
    <dbReference type="NCBI Taxonomy" id="2838474"/>
    <lineage>
        <taxon>Bacteria</taxon>
        <taxon>Pseudomonadati</taxon>
        <taxon>Bacteroidota</taxon>
        <taxon>Bacteroidia</taxon>
        <taxon>Bacteroidales</taxon>
        <taxon>Bacteroidaceae</taxon>
        <taxon>Bacteroides</taxon>
    </lineage>
</organism>